<gene>
    <name evidence="2" type="ORF">DEVEQU_02914</name>
</gene>
<dbReference type="InterPro" id="IPR045517">
    <property type="entry name" value="Glyoxalase_8"/>
</dbReference>
<dbReference type="Proteomes" id="UP000268844">
    <property type="component" value="Unassembled WGS sequence"/>
</dbReference>
<evidence type="ECO:0000259" key="1">
    <source>
        <dbReference type="Pfam" id="PF20066"/>
    </source>
</evidence>
<dbReference type="Pfam" id="PF20066">
    <property type="entry name" value="Glyoxalase_8"/>
    <property type="match status" value="1"/>
</dbReference>
<dbReference type="RefSeq" id="WP_126151296.1">
    <property type="nucleotide sequence ID" value="NZ_JBHTMH010000001.1"/>
</dbReference>
<evidence type="ECO:0000313" key="2">
    <source>
        <dbReference type="EMBL" id="VDS05771.1"/>
    </source>
</evidence>
<proteinExistence type="predicted"/>
<dbReference type="AlphaFoldDB" id="A0A3S4CF45"/>
<organism evidence="2 3">
    <name type="scientific">Devosia equisanguinis</name>
    <dbReference type="NCBI Taxonomy" id="2490941"/>
    <lineage>
        <taxon>Bacteria</taxon>
        <taxon>Pseudomonadati</taxon>
        <taxon>Pseudomonadota</taxon>
        <taxon>Alphaproteobacteria</taxon>
        <taxon>Hyphomicrobiales</taxon>
        <taxon>Devosiaceae</taxon>
        <taxon>Devosia</taxon>
    </lineage>
</organism>
<evidence type="ECO:0000313" key="3">
    <source>
        <dbReference type="Proteomes" id="UP000268844"/>
    </source>
</evidence>
<name>A0A3S4CF45_9HYPH</name>
<feature type="domain" description="Glyoxalase-related protein" evidence="1">
    <location>
        <begin position="6"/>
        <end position="143"/>
    </location>
</feature>
<reference evidence="2 3" key="1">
    <citation type="submission" date="2018-12" db="EMBL/GenBank/DDBJ databases">
        <authorList>
            <person name="Criscuolo A."/>
        </authorList>
    </citation>
    <scope>NUCLEOTIDE SEQUENCE [LARGE SCALE GENOMIC DNA]</scope>
    <source>
        <strain evidence="2">ACIP1116281</strain>
    </source>
</reference>
<sequence length="146" mass="16246">MSYSLDTPSAQTLKSEAKSLRQDRARAGQMLTHSAALEEVARAHGFRDWNTARAALPERVAVPFQVGMRVKGFYLEQPFTGLVLGVQLAHNMQNYTLTIHFDEPVNVTPNFMFAALRQRVVTTVDIHGVSPALRGNGQPQMRVLRA</sequence>
<protein>
    <recommendedName>
        <fullName evidence="1">Glyoxalase-related protein domain-containing protein</fullName>
    </recommendedName>
</protein>
<dbReference type="EMBL" id="UZWD01000035">
    <property type="protein sequence ID" value="VDS05771.1"/>
    <property type="molecule type" value="Genomic_DNA"/>
</dbReference>
<dbReference type="OrthoDB" id="7350221at2"/>
<keyword evidence="3" id="KW-1185">Reference proteome</keyword>
<accession>A0A3S4CF45</accession>